<keyword evidence="1" id="KW-0805">Transcription regulation</keyword>
<proteinExistence type="predicted"/>
<dbReference type="RefSeq" id="WP_310075638.1">
    <property type="nucleotide sequence ID" value="NZ_JAVDVX010000008.1"/>
</dbReference>
<comment type="caution">
    <text evidence="6">The sequence shown here is derived from an EMBL/GenBank/DDBJ whole genome shotgun (WGS) entry which is preliminary data.</text>
</comment>
<evidence type="ECO:0000256" key="1">
    <source>
        <dbReference type="ARBA" id="ARBA00023015"/>
    </source>
</evidence>
<dbReference type="Proteomes" id="UP001253595">
    <property type="component" value="Unassembled WGS sequence"/>
</dbReference>
<evidence type="ECO:0000313" key="7">
    <source>
        <dbReference type="Proteomes" id="UP001253595"/>
    </source>
</evidence>
<name>A0ABU1V3I7_9GAMM</name>
<dbReference type="Gene3D" id="1.10.10.60">
    <property type="entry name" value="Homeodomain-like"/>
    <property type="match status" value="1"/>
</dbReference>
<dbReference type="InterPro" id="IPR009057">
    <property type="entry name" value="Homeodomain-like_sf"/>
</dbReference>
<evidence type="ECO:0000259" key="5">
    <source>
        <dbReference type="PROSITE" id="PS50977"/>
    </source>
</evidence>
<dbReference type="PROSITE" id="PS50977">
    <property type="entry name" value="HTH_TETR_2"/>
    <property type="match status" value="1"/>
</dbReference>
<reference evidence="6 7" key="1">
    <citation type="submission" date="2023-07" db="EMBL/GenBank/DDBJ databases">
        <title>Sorghum-associated microbial communities from plants grown in Nebraska, USA.</title>
        <authorList>
            <person name="Schachtman D."/>
        </authorList>
    </citation>
    <scope>NUCLEOTIDE SEQUENCE [LARGE SCALE GENOMIC DNA]</scope>
    <source>
        <strain evidence="6 7">BE190</strain>
    </source>
</reference>
<dbReference type="SUPFAM" id="SSF48498">
    <property type="entry name" value="Tetracyclin repressor-like, C-terminal domain"/>
    <property type="match status" value="1"/>
</dbReference>
<evidence type="ECO:0000313" key="6">
    <source>
        <dbReference type="EMBL" id="MDR7091873.1"/>
    </source>
</evidence>
<evidence type="ECO:0000256" key="4">
    <source>
        <dbReference type="PROSITE-ProRule" id="PRU00335"/>
    </source>
</evidence>
<dbReference type="InterPro" id="IPR036271">
    <property type="entry name" value="Tet_transcr_reg_TetR-rel_C_sf"/>
</dbReference>
<keyword evidence="7" id="KW-1185">Reference proteome</keyword>
<dbReference type="PRINTS" id="PR00455">
    <property type="entry name" value="HTHTETR"/>
</dbReference>
<gene>
    <name evidence="6" type="ORF">J2X05_003911</name>
</gene>
<keyword evidence="3" id="KW-0804">Transcription</keyword>
<evidence type="ECO:0000256" key="2">
    <source>
        <dbReference type="ARBA" id="ARBA00023125"/>
    </source>
</evidence>
<dbReference type="PANTHER" id="PTHR47506:SF7">
    <property type="entry name" value="TRANSCRIPTIONAL REGULATORY PROTEIN"/>
    <property type="match status" value="1"/>
</dbReference>
<sequence>MRVTREQAAENRGKILHTAAQLFREKGFDGIGIADLMKKVGLTHGGFYGHFASKEDLMAQTCAYAVDELLEQGEAAHATTKGSKYKAFIARYLSTGHRDNPGSGCLMAALGIDAARQSPAIKQAFTQSFNRLLNAVMNLLPATKTEAAKREQALLTLATLVGAQVIARAVDDPKWSEEILRVVNKNLH</sequence>
<dbReference type="InterPro" id="IPR001647">
    <property type="entry name" value="HTH_TetR"/>
</dbReference>
<organism evidence="6 7">
    <name type="scientific">Cellvibrio fibrivorans</name>
    <dbReference type="NCBI Taxonomy" id="126350"/>
    <lineage>
        <taxon>Bacteria</taxon>
        <taxon>Pseudomonadati</taxon>
        <taxon>Pseudomonadota</taxon>
        <taxon>Gammaproteobacteria</taxon>
        <taxon>Cellvibrionales</taxon>
        <taxon>Cellvibrionaceae</taxon>
        <taxon>Cellvibrio</taxon>
    </lineage>
</organism>
<dbReference type="EMBL" id="JAVDVX010000008">
    <property type="protein sequence ID" value="MDR7091873.1"/>
    <property type="molecule type" value="Genomic_DNA"/>
</dbReference>
<feature type="DNA-binding region" description="H-T-H motif" evidence="4">
    <location>
        <begin position="32"/>
        <end position="51"/>
    </location>
</feature>
<evidence type="ECO:0000256" key="3">
    <source>
        <dbReference type="ARBA" id="ARBA00023163"/>
    </source>
</evidence>
<dbReference type="SUPFAM" id="SSF46689">
    <property type="entry name" value="Homeodomain-like"/>
    <property type="match status" value="1"/>
</dbReference>
<feature type="domain" description="HTH tetR-type" evidence="5">
    <location>
        <begin position="9"/>
        <end position="69"/>
    </location>
</feature>
<dbReference type="Pfam" id="PF00440">
    <property type="entry name" value="TetR_N"/>
    <property type="match status" value="1"/>
</dbReference>
<accession>A0ABU1V3I7</accession>
<keyword evidence="2 4" id="KW-0238">DNA-binding</keyword>
<dbReference type="PANTHER" id="PTHR47506">
    <property type="entry name" value="TRANSCRIPTIONAL REGULATORY PROTEIN"/>
    <property type="match status" value="1"/>
</dbReference>
<dbReference type="Gene3D" id="1.10.357.10">
    <property type="entry name" value="Tetracycline Repressor, domain 2"/>
    <property type="match status" value="1"/>
</dbReference>
<protein>
    <submittedName>
        <fullName evidence="6">TetR/AcrR family transcriptional repressor of nem operon</fullName>
    </submittedName>
</protein>